<dbReference type="PROSITE" id="PS50801">
    <property type="entry name" value="STAS"/>
    <property type="match status" value="1"/>
</dbReference>
<evidence type="ECO:0000259" key="1">
    <source>
        <dbReference type="PROSITE" id="PS50801"/>
    </source>
</evidence>
<sequence>MTTPLALETSRRDDGHRVLTATGEIDLSNIADFSRALDDATADGPLIVDLSAVGYLDSGAINALFAHADQVSLIINPVLKPVLTISGLTSLVHVEQSPD</sequence>
<keyword evidence="3" id="KW-1185">Reference proteome</keyword>
<dbReference type="Gene3D" id="3.30.750.24">
    <property type="entry name" value="STAS domain"/>
    <property type="match status" value="1"/>
</dbReference>
<protein>
    <submittedName>
        <fullName evidence="2">STAS domain-containing protein</fullName>
    </submittedName>
</protein>
<organism evidence="2 3">
    <name type="scientific">Amycolatopsis plumensis</name>
    <dbReference type="NCBI Taxonomy" id="236508"/>
    <lineage>
        <taxon>Bacteria</taxon>
        <taxon>Bacillati</taxon>
        <taxon>Actinomycetota</taxon>
        <taxon>Actinomycetes</taxon>
        <taxon>Pseudonocardiales</taxon>
        <taxon>Pseudonocardiaceae</taxon>
        <taxon>Amycolatopsis</taxon>
    </lineage>
</organism>
<proteinExistence type="predicted"/>
<dbReference type="CDD" id="cd07043">
    <property type="entry name" value="STAS_anti-anti-sigma_factors"/>
    <property type="match status" value="1"/>
</dbReference>
<evidence type="ECO:0000313" key="3">
    <source>
        <dbReference type="Proteomes" id="UP001589535"/>
    </source>
</evidence>
<accession>A0ABV5UC89</accession>
<dbReference type="SUPFAM" id="SSF52091">
    <property type="entry name" value="SpoIIaa-like"/>
    <property type="match status" value="1"/>
</dbReference>
<feature type="domain" description="STAS" evidence="1">
    <location>
        <begin position="6"/>
        <end position="64"/>
    </location>
</feature>
<name>A0ABV5UC89_9PSEU</name>
<dbReference type="InterPro" id="IPR002645">
    <property type="entry name" value="STAS_dom"/>
</dbReference>
<comment type="caution">
    <text evidence="2">The sequence shown here is derived from an EMBL/GenBank/DDBJ whole genome shotgun (WGS) entry which is preliminary data.</text>
</comment>
<evidence type="ECO:0000313" key="2">
    <source>
        <dbReference type="EMBL" id="MFB9688691.1"/>
    </source>
</evidence>
<dbReference type="Proteomes" id="UP001589535">
    <property type="component" value="Unassembled WGS sequence"/>
</dbReference>
<dbReference type="RefSeq" id="WP_378201140.1">
    <property type="nucleotide sequence ID" value="NZ_JBHMBK010000028.1"/>
</dbReference>
<dbReference type="Pfam" id="PF01740">
    <property type="entry name" value="STAS"/>
    <property type="match status" value="1"/>
</dbReference>
<gene>
    <name evidence="2" type="ORF">ACFFTO_31330</name>
</gene>
<reference evidence="2 3" key="1">
    <citation type="submission" date="2024-09" db="EMBL/GenBank/DDBJ databases">
        <authorList>
            <person name="Sun Q."/>
            <person name="Mori K."/>
        </authorList>
    </citation>
    <scope>NUCLEOTIDE SEQUENCE [LARGE SCALE GENOMIC DNA]</scope>
    <source>
        <strain evidence="2 3">JCM 13852</strain>
    </source>
</reference>
<dbReference type="EMBL" id="JBHMBK010000028">
    <property type="protein sequence ID" value="MFB9688691.1"/>
    <property type="molecule type" value="Genomic_DNA"/>
</dbReference>
<dbReference type="InterPro" id="IPR036513">
    <property type="entry name" value="STAS_dom_sf"/>
</dbReference>